<name>A0A6A1WPQ0_9ROSI</name>
<dbReference type="FunFam" id="3.80.10.10:FF:000041">
    <property type="entry name" value="LRR receptor-like serine/threonine-protein kinase ERECTA"/>
    <property type="match status" value="1"/>
</dbReference>
<evidence type="ECO:0000256" key="7">
    <source>
        <dbReference type="ARBA" id="ARBA00022737"/>
    </source>
</evidence>
<reference evidence="12 13" key="1">
    <citation type="journal article" date="2019" name="Plant Biotechnol. J.">
        <title>The red bayberry genome and genetic basis of sex determination.</title>
        <authorList>
            <person name="Jia H.M."/>
            <person name="Jia H.J."/>
            <person name="Cai Q.L."/>
            <person name="Wang Y."/>
            <person name="Zhao H.B."/>
            <person name="Yang W.F."/>
            <person name="Wang G.Y."/>
            <person name="Li Y.H."/>
            <person name="Zhan D.L."/>
            <person name="Shen Y.T."/>
            <person name="Niu Q.F."/>
            <person name="Chang L."/>
            <person name="Qiu J."/>
            <person name="Zhao L."/>
            <person name="Xie H.B."/>
            <person name="Fu W.Y."/>
            <person name="Jin J."/>
            <person name="Li X.W."/>
            <person name="Jiao Y."/>
            <person name="Zhou C.C."/>
            <person name="Tu T."/>
            <person name="Chai C.Y."/>
            <person name="Gao J.L."/>
            <person name="Fan L.J."/>
            <person name="van de Weg E."/>
            <person name="Wang J.Y."/>
            <person name="Gao Z.S."/>
        </authorList>
    </citation>
    <scope>NUCLEOTIDE SEQUENCE [LARGE SCALE GENOMIC DNA]</scope>
    <source>
        <tissue evidence="12">Leaves</tissue>
    </source>
</reference>
<sequence length="419" mass="46484">MSKKLAVIALSKNLLTGQITSTRWEELLNLALLDLSFNSLEGSIPVSLFYHPSLEQLLLSKNQFSGQLDEFSNVSSHILSVLDLSSNNLEGAIPMSMFDFQDSPLPNLSNLFVVDLRSNQLQGPLPILKPNVNFVDFSWNNFSSNIPVNIGNWLPNTIFFSLASNRFQGSIPESICNAAPLEVLDLSNNSFSGTIPRCLTSMNLGVLDLKRNSLTGTIPDTFSEQCALHTLDVNGNLLDGKLPESLASCTQLELQTDLLEASNKNRFVWKAMMDDKKEVHSKLGHLQFSSLDRSVYYLNTIRVTYKGLEKELVKILTIFTSLDFSCNNFDVPIPVELEELRLLYVLNLSHNAFTGHIPSSVGKLSHLELLDLSSNELAGEIPLQLADGLIFLSVLNLSFNQLVGQIPSIKQFPTFSEMS</sequence>
<dbReference type="PANTHER" id="PTHR27004">
    <property type="entry name" value="RECEPTOR-LIKE PROTEIN 12 ISOFORM X1"/>
    <property type="match status" value="1"/>
</dbReference>
<keyword evidence="3" id="KW-1003">Cell membrane</keyword>
<comment type="caution">
    <text evidence="12">The sequence shown here is derived from an EMBL/GenBank/DDBJ whole genome shotgun (WGS) entry which is preliminary data.</text>
</comment>
<evidence type="ECO:0000313" key="12">
    <source>
        <dbReference type="EMBL" id="KAB1227249.1"/>
    </source>
</evidence>
<keyword evidence="9" id="KW-0472">Membrane</keyword>
<evidence type="ECO:0000256" key="3">
    <source>
        <dbReference type="ARBA" id="ARBA00022475"/>
    </source>
</evidence>
<evidence type="ECO:0000256" key="9">
    <source>
        <dbReference type="ARBA" id="ARBA00023136"/>
    </source>
</evidence>
<keyword evidence="11" id="KW-0325">Glycoprotein</keyword>
<evidence type="ECO:0000256" key="10">
    <source>
        <dbReference type="ARBA" id="ARBA00023170"/>
    </source>
</evidence>
<keyword evidence="8" id="KW-1133">Transmembrane helix</keyword>
<evidence type="ECO:0000256" key="6">
    <source>
        <dbReference type="ARBA" id="ARBA00022729"/>
    </source>
</evidence>
<comment type="similarity">
    <text evidence="2">Belongs to the RLP family.</text>
</comment>
<keyword evidence="6" id="KW-0732">Signal</keyword>
<keyword evidence="7" id="KW-0677">Repeat</keyword>
<protein>
    <submittedName>
        <fullName evidence="12">Receptor-like protein 12</fullName>
    </submittedName>
</protein>
<keyword evidence="5" id="KW-0812">Transmembrane</keyword>
<dbReference type="InterPro" id="IPR001611">
    <property type="entry name" value="Leu-rich_rpt"/>
</dbReference>
<comment type="subcellular location">
    <subcellularLocation>
        <location evidence="1">Cell membrane</location>
        <topology evidence="1">Single-pass type I membrane protein</topology>
    </subcellularLocation>
</comment>
<accession>A0A6A1WPQ0</accession>
<evidence type="ECO:0000256" key="2">
    <source>
        <dbReference type="ARBA" id="ARBA00009592"/>
    </source>
</evidence>
<organism evidence="12 13">
    <name type="scientific">Morella rubra</name>
    <name type="common">Chinese bayberry</name>
    <dbReference type="NCBI Taxonomy" id="262757"/>
    <lineage>
        <taxon>Eukaryota</taxon>
        <taxon>Viridiplantae</taxon>
        <taxon>Streptophyta</taxon>
        <taxon>Embryophyta</taxon>
        <taxon>Tracheophyta</taxon>
        <taxon>Spermatophyta</taxon>
        <taxon>Magnoliopsida</taxon>
        <taxon>eudicotyledons</taxon>
        <taxon>Gunneridae</taxon>
        <taxon>Pentapetalae</taxon>
        <taxon>rosids</taxon>
        <taxon>fabids</taxon>
        <taxon>Fagales</taxon>
        <taxon>Myricaceae</taxon>
        <taxon>Morella</taxon>
    </lineage>
</organism>
<keyword evidence="13" id="KW-1185">Reference proteome</keyword>
<evidence type="ECO:0000256" key="8">
    <source>
        <dbReference type="ARBA" id="ARBA00022989"/>
    </source>
</evidence>
<dbReference type="AlphaFoldDB" id="A0A6A1WPQ0"/>
<keyword evidence="10 12" id="KW-0675">Receptor</keyword>
<dbReference type="PANTHER" id="PTHR27004:SF470">
    <property type="entry name" value="RECEPTOR-LIKE PROTEIN 43"/>
    <property type="match status" value="1"/>
</dbReference>
<dbReference type="InterPro" id="IPR032675">
    <property type="entry name" value="LRR_dom_sf"/>
</dbReference>
<evidence type="ECO:0000256" key="4">
    <source>
        <dbReference type="ARBA" id="ARBA00022614"/>
    </source>
</evidence>
<evidence type="ECO:0000256" key="11">
    <source>
        <dbReference type="ARBA" id="ARBA00023180"/>
    </source>
</evidence>
<evidence type="ECO:0000256" key="1">
    <source>
        <dbReference type="ARBA" id="ARBA00004251"/>
    </source>
</evidence>
<keyword evidence="4" id="KW-0433">Leucine-rich repeat</keyword>
<dbReference type="Gene3D" id="3.80.10.10">
    <property type="entry name" value="Ribonuclease Inhibitor"/>
    <property type="match status" value="1"/>
</dbReference>
<evidence type="ECO:0000256" key="5">
    <source>
        <dbReference type="ARBA" id="ARBA00022692"/>
    </source>
</evidence>
<dbReference type="GO" id="GO:0005886">
    <property type="term" value="C:plasma membrane"/>
    <property type="evidence" value="ECO:0007669"/>
    <property type="project" value="UniProtKB-SubCell"/>
</dbReference>
<dbReference type="PRINTS" id="PR00019">
    <property type="entry name" value="LEURICHRPT"/>
</dbReference>
<proteinExistence type="inferred from homology"/>
<gene>
    <name evidence="12" type="ORF">CJ030_MR1G029381</name>
</gene>
<dbReference type="Proteomes" id="UP000516437">
    <property type="component" value="Chromosome 1"/>
</dbReference>
<dbReference type="SUPFAM" id="SSF52058">
    <property type="entry name" value="L domain-like"/>
    <property type="match status" value="2"/>
</dbReference>
<dbReference type="EMBL" id="RXIC02000019">
    <property type="protein sequence ID" value="KAB1227249.1"/>
    <property type="molecule type" value="Genomic_DNA"/>
</dbReference>
<evidence type="ECO:0000313" key="13">
    <source>
        <dbReference type="Proteomes" id="UP000516437"/>
    </source>
</evidence>
<dbReference type="Pfam" id="PF00560">
    <property type="entry name" value="LRR_1"/>
    <property type="match status" value="8"/>
</dbReference>
<dbReference type="OrthoDB" id="1394818at2759"/>